<dbReference type="PANTHER" id="PTHR24113:SF12">
    <property type="entry name" value="RAN GTPASE-ACTIVATING PROTEIN 1"/>
    <property type="match status" value="1"/>
</dbReference>
<dbReference type="Proteomes" id="UP000799118">
    <property type="component" value="Unassembled WGS sequence"/>
</dbReference>
<dbReference type="GO" id="GO:0048471">
    <property type="term" value="C:perinuclear region of cytoplasm"/>
    <property type="evidence" value="ECO:0007669"/>
    <property type="project" value="TreeGrafter"/>
</dbReference>
<feature type="compositionally biased region" description="Basic and acidic residues" evidence="4">
    <location>
        <begin position="362"/>
        <end position="387"/>
    </location>
</feature>
<name>A0A6A4IIV6_9AGAR</name>
<dbReference type="GO" id="GO:0005829">
    <property type="term" value="C:cytosol"/>
    <property type="evidence" value="ECO:0007669"/>
    <property type="project" value="TreeGrafter"/>
</dbReference>
<dbReference type="EMBL" id="ML769389">
    <property type="protein sequence ID" value="KAE9408937.1"/>
    <property type="molecule type" value="Genomic_DNA"/>
</dbReference>
<evidence type="ECO:0000256" key="2">
    <source>
        <dbReference type="ARBA" id="ARBA00022614"/>
    </source>
</evidence>
<dbReference type="GO" id="GO:0006913">
    <property type="term" value="P:nucleocytoplasmic transport"/>
    <property type="evidence" value="ECO:0007669"/>
    <property type="project" value="TreeGrafter"/>
</dbReference>
<keyword evidence="6" id="KW-1185">Reference proteome</keyword>
<feature type="region of interest" description="Disordered" evidence="4">
    <location>
        <begin position="348"/>
        <end position="403"/>
    </location>
</feature>
<evidence type="ECO:0000313" key="5">
    <source>
        <dbReference type="EMBL" id="KAE9408937.1"/>
    </source>
</evidence>
<dbReference type="GO" id="GO:0031267">
    <property type="term" value="F:small GTPase binding"/>
    <property type="evidence" value="ECO:0007669"/>
    <property type="project" value="TreeGrafter"/>
</dbReference>
<dbReference type="Pfam" id="PF13516">
    <property type="entry name" value="LRR_6"/>
    <property type="match status" value="4"/>
</dbReference>
<evidence type="ECO:0000256" key="1">
    <source>
        <dbReference type="ARBA" id="ARBA00022468"/>
    </source>
</evidence>
<sequence length="403" mass="43930">MTAISSNGTTFSVAGRGLKLNSREDIAPLLADLDPTKIEEVHFGGNTIGVDASLALAEWLQKASNIKIADFADIFTGRLISEIPQALTAICDALIDKTSLLELNLSDNAFGGRSVDPIVPFLTKNRSFQVLKLNNNGLGPAGGQVLANALLESANLSKAEGKTSNLRTFICGRNRLEDGSASAWADAFAAHAGLIEVRMPQNGIRMDGITSLAAGLAKNPNLQYIDLQDNTFTFEGALTGVAAWANSLRAWPELHTLNLSDCFLSANGEVPELVSTLAEGSNPKLRSLQLQNNNLEGETSQLLAENIMENMRGLKSLELQWNDFEEDDENMNTLKISLKQRGGKLFVTDEDEEEEEDEEKEIEERAEQEAKLEMDLEDKAFKGKTEKDEADELADLMSTVKIQ</sequence>
<evidence type="ECO:0000256" key="3">
    <source>
        <dbReference type="ARBA" id="ARBA00022737"/>
    </source>
</evidence>
<dbReference type="AlphaFoldDB" id="A0A6A4IIV6"/>
<keyword evidence="3" id="KW-0677">Repeat</keyword>
<proteinExistence type="predicted"/>
<evidence type="ECO:0000313" key="6">
    <source>
        <dbReference type="Proteomes" id="UP000799118"/>
    </source>
</evidence>
<accession>A0A6A4IIV6</accession>
<dbReference type="GO" id="GO:0005634">
    <property type="term" value="C:nucleus"/>
    <property type="evidence" value="ECO:0007669"/>
    <property type="project" value="TreeGrafter"/>
</dbReference>
<dbReference type="PANTHER" id="PTHR24113">
    <property type="entry name" value="RAN GTPASE-ACTIVATING PROTEIN 1"/>
    <property type="match status" value="1"/>
</dbReference>
<dbReference type="InterPro" id="IPR001611">
    <property type="entry name" value="Leu-rich_rpt"/>
</dbReference>
<keyword evidence="2" id="KW-0433">Leucine-rich repeat</keyword>
<reference evidence="5" key="1">
    <citation type="journal article" date="2019" name="Environ. Microbiol.">
        <title>Fungal ecological strategies reflected in gene transcription - a case study of two litter decomposers.</title>
        <authorList>
            <person name="Barbi F."/>
            <person name="Kohler A."/>
            <person name="Barry K."/>
            <person name="Baskaran P."/>
            <person name="Daum C."/>
            <person name="Fauchery L."/>
            <person name="Ihrmark K."/>
            <person name="Kuo A."/>
            <person name="LaButti K."/>
            <person name="Lipzen A."/>
            <person name="Morin E."/>
            <person name="Grigoriev I.V."/>
            <person name="Henrissat B."/>
            <person name="Lindahl B."/>
            <person name="Martin F."/>
        </authorList>
    </citation>
    <scope>NUCLEOTIDE SEQUENCE</scope>
    <source>
        <strain evidence="5">JB14</strain>
    </source>
</reference>
<evidence type="ECO:0000256" key="4">
    <source>
        <dbReference type="SAM" id="MobiDB-lite"/>
    </source>
</evidence>
<dbReference type="InterPro" id="IPR027038">
    <property type="entry name" value="RanGap"/>
</dbReference>
<dbReference type="InterPro" id="IPR032675">
    <property type="entry name" value="LRR_dom_sf"/>
</dbReference>
<dbReference type="SMART" id="SM00368">
    <property type="entry name" value="LRR_RI"/>
    <property type="match status" value="7"/>
</dbReference>
<dbReference type="GO" id="GO:0005096">
    <property type="term" value="F:GTPase activator activity"/>
    <property type="evidence" value="ECO:0007669"/>
    <property type="project" value="UniProtKB-KW"/>
</dbReference>
<dbReference type="Gene3D" id="3.80.10.10">
    <property type="entry name" value="Ribonuclease Inhibitor"/>
    <property type="match status" value="1"/>
</dbReference>
<organism evidence="5 6">
    <name type="scientific">Gymnopus androsaceus JB14</name>
    <dbReference type="NCBI Taxonomy" id="1447944"/>
    <lineage>
        <taxon>Eukaryota</taxon>
        <taxon>Fungi</taxon>
        <taxon>Dikarya</taxon>
        <taxon>Basidiomycota</taxon>
        <taxon>Agaricomycotina</taxon>
        <taxon>Agaricomycetes</taxon>
        <taxon>Agaricomycetidae</taxon>
        <taxon>Agaricales</taxon>
        <taxon>Marasmiineae</taxon>
        <taxon>Omphalotaceae</taxon>
        <taxon>Gymnopus</taxon>
    </lineage>
</organism>
<dbReference type="SUPFAM" id="SSF52047">
    <property type="entry name" value="RNI-like"/>
    <property type="match status" value="1"/>
</dbReference>
<keyword evidence="1" id="KW-0343">GTPase activation</keyword>
<gene>
    <name evidence="5" type="ORF">BT96DRAFT_932242</name>
</gene>
<dbReference type="CDD" id="cd00116">
    <property type="entry name" value="LRR_RI"/>
    <property type="match status" value="1"/>
</dbReference>
<dbReference type="OrthoDB" id="184583at2759"/>
<feature type="compositionally biased region" description="Acidic residues" evidence="4">
    <location>
        <begin position="348"/>
        <end position="361"/>
    </location>
</feature>
<protein>
    <submittedName>
        <fullName evidence="5">RNI-like protein</fullName>
    </submittedName>
</protein>